<dbReference type="GO" id="GO:0003939">
    <property type="term" value="F:L-iditol 2-dehydrogenase (NAD+) activity"/>
    <property type="evidence" value="ECO:0007669"/>
    <property type="project" value="TreeGrafter"/>
</dbReference>
<dbReference type="InterPro" id="IPR002328">
    <property type="entry name" value="ADH_Zn_CS"/>
</dbReference>
<dbReference type="Proteomes" id="UP000007879">
    <property type="component" value="Unassembled WGS sequence"/>
</dbReference>
<evidence type="ECO:0000256" key="4">
    <source>
        <dbReference type="ARBA" id="ARBA00022833"/>
    </source>
</evidence>
<keyword evidence="5" id="KW-0560">Oxidoreductase</keyword>
<dbReference type="KEGG" id="aqu:100641537"/>
<proteinExistence type="inferred from homology"/>
<dbReference type="RefSeq" id="XP_003383540.1">
    <property type="nucleotide sequence ID" value="XM_003383492.3"/>
</dbReference>
<dbReference type="InterPro" id="IPR013154">
    <property type="entry name" value="ADH-like_N"/>
</dbReference>
<dbReference type="FunFam" id="3.40.50.720:FF:000068">
    <property type="entry name" value="Sorbitol dehydrogenase"/>
    <property type="match status" value="1"/>
</dbReference>
<evidence type="ECO:0000256" key="6">
    <source>
        <dbReference type="ARBA" id="ARBA00023027"/>
    </source>
</evidence>
<dbReference type="Pfam" id="PF00107">
    <property type="entry name" value="ADH_zinc_N"/>
    <property type="match status" value="1"/>
</dbReference>
<comment type="cofactor">
    <cofactor evidence="1 9">
        <name>Zn(2+)</name>
        <dbReference type="ChEBI" id="CHEBI:29105"/>
    </cofactor>
</comment>
<evidence type="ECO:0000256" key="5">
    <source>
        <dbReference type="ARBA" id="ARBA00023002"/>
    </source>
</evidence>
<accession>A0AAN0I9Y9</accession>
<dbReference type="SUPFAM" id="SSF51735">
    <property type="entry name" value="NAD(P)-binding Rossmann-fold domains"/>
    <property type="match status" value="1"/>
</dbReference>
<keyword evidence="3 9" id="KW-0479">Metal-binding</keyword>
<evidence type="ECO:0000256" key="1">
    <source>
        <dbReference type="ARBA" id="ARBA00001947"/>
    </source>
</evidence>
<evidence type="ECO:0000256" key="8">
    <source>
        <dbReference type="ARBA" id="ARBA00032485"/>
    </source>
</evidence>
<dbReference type="PANTHER" id="PTHR43161:SF9">
    <property type="entry name" value="SORBITOL DEHYDROGENASE"/>
    <property type="match status" value="1"/>
</dbReference>
<dbReference type="SUPFAM" id="SSF50129">
    <property type="entry name" value="GroES-like"/>
    <property type="match status" value="1"/>
</dbReference>
<dbReference type="Gene3D" id="3.90.180.10">
    <property type="entry name" value="Medium-chain alcohol dehydrogenases, catalytic domain"/>
    <property type="match status" value="1"/>
</dbReference>
<evidence type="ECO:0000256" key="2">
    <source>
        <dbReference type="ARBA" id="ARBA00008072"/>
    </source>
</evidence>
<dbReference type="GeneID" id="100641537"/>
<keyword evidence="12" id="KW-1185">Reference proteome</keyword>
<protein>
    <recommendedName>
        <fullName evidence="7">Sorbitol dehydrogenase</fullName>
    </recommendedName>
    <alternativeName>
        <fullName evidence="8">Polyol dehydrogenase</fullName>
    </alternativeName>
</protein>
<evidence type="ECO:0000256" key="3">
    <source>
        <dbReference type="ARBA" id="ARBA00022723"/>
    </source>
</evidence>
<keyword evidence="4 9" id="KW-0862">Zinc</keyword>
<dbReference type="CDD" id="cd05285">
    <property type="entry name" value="sorbitol_DH"/>
    <property type="match status" value="1"/>
</dbReference>
<reference evidence="12" key="1">
    <citation type="journal article" date="2010" name="Nature">
        <title>The Amphimedon queenslandica genome and the evolution of animal complexity.</title>
        <authorList>
            <person name="Srivastava M."/>
            <person name="Simakov O."/>
            <person name="Chapman J."/>
            <person name="Fahey B."/>
            <person name="Gauthier M.E."/>
            <person name="Mitros T."/>
            <person name="Richards G.S."/>
            <person name="Conaco C."/>
            <person name="Dacre M."/>
            <person name="Hellsten U."/>
            <person name="Larroux C."/>
            <person name="Putnam N.H."/>
            <person name="Stanke M."/>
            <person name="Adamska M."/>
            <person name="Darling A."/>
            <person name="Degnan S.M."/>
            <person name="Oakley T.H."/>
            <person name="Plachetzki D.C."/>
            <person name="Zhai Y."/>
            <person name="Adamski M."/>
            <person name="Calcino A."/>
            <person name="Cummins S.F."/>
            <person name="Goodstein D.M."/>
            <person name="Harris C."/>
            <person name="Jackson D.J."/>
            <person name="Leys S.P."/>
            <person name="Shu S."/>
            <person name="Woodcroft B.J."/>
            <person name="Vervoort M."/>
            <person name="Kosik K.S."/>
            <person name="Manning G."/>
            <person name="Degnan B.M."/>
            <person name="Rokhsar D.S."/>
        </authorList>
    </citation>
    <scope>NUCLEOTIDE SEQUENCE [LARGE SCALE GENOMIC DNA]</scope>
</reference>
<keyword evidence="6" id="KW-0520">NAD</keyword>
<evidence type="ECO:0000256" key="9">
    <source>
        <dbReference type="RuleBase" id="RU361277"/>
    </source>
</evidence>
<dbReference type="InterPro" id="IPR020843">
    <property type="entry name" value="ER"/>
</dbReference>
<evidence type="ECO:0000256" key="7">
    <source>
        <dbReference type="ARBA" id="ARBA00026132"/>
    </source>
</evidence>
<dbReference type="InterPro" id="IPR045306">
    <property type="entry name" value="SDH-like"/>
</dbReference>
<feature type="domain" description="Enoyl reductase (ER)" evidence="10">
    <location>
        <begin position="16"/>
        <end position="350"/>
    </location>
</feature>
<dbReference type="PROSITE" id="PS00059">
    <property type="entry name" value="ADH_ZINC"/>
    <property type="match status" value="1"/>
</dbReference>
<evidence type="ECO:0000313" key="11">
    <source>
        <dbReference type="EnsemblMetazoa" id="XP_003383540.1"/>
    </source>
</evidence>
<dbReference type="InterPro" id="IPR036291">
    <property type="entry name" value="NAD(P)-bd_dom_sf"/>
</dbReference>
<dbReference type="Pfam" id="PF08240">
    <property type="entry name" value="ADH_N"/>
    <property type="match status" value="1"/>
</dbReference>
<dbReference type="EnsemblMetazoa" id="XM_003383492.3">
    <property type="protein sequence ID" value="XP_003383540.1"/>
    <property type="gene ID" value="LOC100641537"/>
</dbReference>
<dbReference type="InterPro" id="IPR011032">
    <property type="entry name" value="GroES-like_sf"/>
</dbReference>
<reference evidence="11" key="2">
    <citation type="submission" date="2024-06" db="UniProtKB">
        <authorList>
            <consortium name="EnsemblMetazoa"/>
        </authorList>
    </citation>
    <scope>IDENTIFICATION</scope>
</reference>
<dbReference type="Gene3D" id="3.40.50.720">
    <property type="entry name" value="NAD(P)-binding Rossmann-like Domain"/>
    <property type="match status" value="1"/>
</dbReference>
<dbReference type="GO" id="GO:0006062">
    <property type="term" value="P:sorbitol catabolic process"/>
    <property type="evidence" value="ECO:0007669"/>
    <property type="project" value="TreeGrafter"/>
</dbReference>
<dbReference type="PANTHER" id="PTHR43161">
    <property type="entry name" value="SORBITOL DEHYDROGENASE"/>
    <property type="match status" value="1"/>
</dbReference>
<sequence>MSVLGSKKVSKAVLHGKKDLRLEDGEFSAEPGKGEVLIGVQSVGICGSDLHFWTDGQIGDFIISSPMVLGHEASGVVIAIGEGVTDLQPGDRVAMEPGVPCHHCQYCKSGRYNHCPDVKFASAPPYNGYLTNYVTHPATFCFKLPDHVSFDEGALLEPVSVAVHACRRVSVGLGSKVLITGAGPIGLVCLMVAKACGASVLIATDLESTRLEAAKSCGATHTCLIDKTSTSRQVAEDVKRKIGASPDITIECSGAASAISAGIYATKSGGSVLMVGLGAPLATLPIVDASVREVDLIGVFRYVNCFPAALDLIASGKINTKALLSHKYALGEVLSAFEMAKSGKAVKVIVDCSSKE</sequence>
<dbReference type="AlphaFoldDB" id="A0AAN0I9Y9"/>
<dbReference type="InterPro" id="IPR013149">
    <property type="entry name" value="ADH-like_C"/>
</dbReference>
<comment type="similarity">
    <text evidence="2 9">Belongs to the zinc-containing alcohol dehydrogenase family.</text>
</comment>
<dbReference type="GO" id="GO:0008270">
    <property type="term" value="F:zinc ion binding"/>
    <property type="evidence" value="ECO:0007669"/>
    <property type="project" value="InterPro"/>
</dbReference>
<name>A0AAN0I9Y9_AMPQE</name>
<organism evidence="11 12">
    <name type="scientific">Amphimedon queenslandica</name>
    <name type="common">Sponge</name>
    <dbReference type="NCBI Taxonomy" id="400682"/>
    <lineage>
        <taxon>Eukaryota</taxon>
        <taxon>Metazoa</taxon>
        <taxon>Porifera</taxon>
        <taxon>Demospongiae</taxon>
        <taxon>Heteroscleromorpha</taxon>
        <taxon>Haplosclerida</taxon>
        <taxon>Niphatidae</taxon>
        <taxon>Amphimedon</taxon>
    </lineage>
</organism>
<evidence type="ECO:0000259" key="10">
    <source>
        <dbReference type="SMART" id="SM00829"/>
    </source>
</evidence>
<evidence type="ECO:0000313" key="12">
    <source>
        <dbReference type="Proteomes" id="UP000007879"/>
    </source>
</evidence>
<dbReference type="SMART" id="SM00829">
    <property type="entry name" value="PKS_ER"/>
    <property type="match status" value="1"/>
</dbReference>